<evidence type="ECO:0000256" key="1">
    <source>
        <dbReference type="SAM" id="SignalP"/>
    </source>
</evidence>
<dbReference type="AlphaFoldDB" id="K9ZXV0"/>
<proteinExistence type="predicted"/>
<organism evidence="2 3">
    <name type="scientific">Deinococcus peraridilitoris (strain DSM 19664 / LMG 22246 / CIP 109416 / KR-200)</name>
    <dbReference type="NCBI Taxonomy" id="937777"/>
    <lineage>
        <taxon>Bacteria</taxon>
        <taxon>Thermotogati</taxon>
        <taxon>Deinococcota</taxon>
        <taxon>Deinococci</taxon>
        <taxon>Deinococcales</taxon>
        <taxon>Deinococcaceae</taxon>
        <taxon>Deinococcus</taxon>
    </lineage>
</organism>
<reference evidence="3" key="1">
    <citation type="submission" date="2012-03" db="EMBL/GenBank/DDBJ databases">
        <title>Complete sequence of chromosome of Deinococcus peraridilitoris DSM 19664.</title>
        <authorList>
            <person name="Lucas S."/>
            <person name="Copeland A."/>
            <person name="Lapidus A."/>
            <person name="Glavina del Rio T."/>
            <person name="Dalin E."/>
            <person name="Tice H."/>
            <person name="Bruce D."/>
            <person name="Goodwin L."/>
            <person name="Pitluck S."/>
            <person name="Peters L."/>
            <person name="Mikhailova N."/>
            <person name="Lu M."/>
            <person name="Kyrpides N."/>
            <person name="Mavromatis K."/>
            <person name="Ivanova N."/>
            <person name="Brettin T."/>
            <person name="Detter J.C."/>
            <person name="Han C."/>
            <person name="Larimer F."/>
            <person name="Land M."/>
            <person name="Hauser L."/>
            <person name="Markowitz V."/>
            <person name="Cheng J.-F."/>
            <person name="Hugenholtz P."/>
            <person name="Woyke T."/>
            <person name="Wu D."/>
            <person name="Pukall R."/>
            <person name="Steenblock K."/>
            <person name="Brambilla E."/>
            <person name="Klenk H.-P."/>
            <person name="Eisen J.A."/>
        </authorList>
    </citation>
    <scope>NUCLEOTIDE SEQUENCE [LARGE SCALE GENOMIC DNA]</scope>
    <source>
        <strain evidence="3">DSM 19664 / LMG 22246 / CIP 109416 / KR-200</strain>
    </source>
</reference>
<dbReference type="RefSeq" id="WP_015234736.1">
    <property type="nucleotide sequence ID" value="NC_019793.1"/>
</dbReference>
<feature type="chain" id="PRO_5003939397" description="DUF4468 domain-containing protein" evidence="1">
    <location>
        <begin position="22"/>
        <end position="163"/>
    </location>
</feature>
<accession>K9ZXV0</accession>
<dbReference type="Proteomes" id="UP000010467">
    <property type="component" value="Chromosome"/>
</dbReference>
<feature type="signal peptide" evidence="1">
    <location>
        <begin position="1"/>
        <end position="21"/>
    </location>
</feature>
<evidence type="ECO:0008006" key="4">
    <source>
        <dbReference type="Google" id="ProtNLM"/>
    </source>
</evidence>
<name>K9ZXV0_DEIPD</name>
<evidence type="ECO:0000313" key="3">
    <source>
        <dbReference type="Proteomes" id="UP000010467"/>
    </source>
</evidence>
<evidence type="ECO:0000313" key="2">
    <source>
        <dbReference type="EMBL" id="AFZ66426.1"/>
    </source>
</evidence>
<sequence>MSRLFLFLTALALSGLTGAHADHLNANLRDLSPQDVCAPEAHVSLEDEADDDLTELVQHALDRFVAANNVQWGDRKTCRVEQHLIIAAYEDSHGFVYSLEYLLEFRGDVNIEHDGKRFAVKAPRIWSTSYYGTYGTGLEDIATREARDAFMKFVGAWRSAHRR</sequence>
<dbReference type="STRING" id="937777.Deipe_0853"/>
<protein>
    <recommendedName>
        <fullName evidence="4">DUF4468 domain-containing protein</fullName>
    </recommendedName>
</protein>
<dbReference type="EMBL" id="CP003382">
    <property type="protein sequence ID" value="AFZ66426.1"/>
    <property type="molecule type" value="Genomic_DNA"/>
</dbReference>
<keyword evidence="1" id="KW-0732">Signal</keyword>
<dbReference type="HOGENOM" id="CLU_1624417_0_0_0"/>
<keyword evidence="3" id="KW-1185">Reference proteome</keyword>
<dbReference type="OrthoDB" id="72393at2"/>
<dbReference type="KEGG" id="dpd:Deipe_0853"/>
<dbReference type="PATRIC" id="fig|937777.3.peg.859"/>
<gene>
    <name evidence="2" type="ordered locus">Deipe_0853</name>
</gene>